<feature type="compositionally biased region" description="Low complexity" evidence="1">
    <location>
        <begin position="59"/>
        <end position="112"/>
    </location>
</feature>
<dbReference type="OrthoDB" id="5337545at2759"/>
<feature type="compositionally biased region" description="Polar residues" evidence="1">
    <location>
        <begin position="117"/>
        <end position="126"/>
    </location>
</feature>
<accession>A0A165HQ11</accession>
<keyword evidence="3" id="KW-1185">Reference proteome</keyword>
<feature type="region of interest" description="Disordered" evidence="1">
    <location>
        <begin position="1"/>
        <end position="127"/>
    </location>
</feature>
<dbReference type="RefSeq" id="XP_018189374.1">
    <property type="nucleotide sequence ID" value="XM_018332472.1"/>
</dbReference>
<dbReference type="STRING" id="1328760.A0A165HQ11"/>
<gene>
    <name evidence="2" type="ORF">L228DRAFT_246665</name>
</gene>
<dbReference type="Proteomes" id="UP000076632">
    <property type="component" value="Unassembled WGS sequence"/>
</dbReference>
<feature type="compositionally biased region" description="Polar residues" evidence="1">
    <location>
        <begin position="1"/>
        <end position="14"/>
    </location>
</feature>
<organism evidence="2 3">
    <name type="scientific">Xylona heveae (strain CBS 132557 / TC161)</name>
    <dbReference type="NCBI Taxonomy" id="1328760"/>
    <lineage>
        <taxon>Eukaryota</taxon>
        <taxon>Fungi</taxon>
        <taxon>Dikarya</taxon>
        <taxon>Ascomycota</taxon>
        <taxon>Pezizomycotina</taxon>
        <taxon>Xylonomycetes</taxon>
        <taxon>Xylonales</taxon>
        <taxon>Xylonaceae</taxon>
        <taxon>Xylona</taxon>
    </lineage>
</organism>
<dbReference type="AlphaFoldDB" id="A0A165HQ11"/>
<sequence>MDRSTNLQQDTNPSKLAKRPLRNHPRATQNPESSSSLSSRIASSASGLARDTFTNQHPSTASSTFASALSNGSKGQQASSSSASQSEHFSSLSQPLTGSSSSLSASHDAGSGPAFQSFRSQPSSSHDQIHQDFEQFFSKWNGDNDVELHGTILEDSHFALPYPGQTVTQPPQEKHVYREQPPQYDPQTAWYYHDLNAHLINHQHVQHQQYIIDQRRQKSRPTSPQEMQHGINPQDGAEVVKLLADPNLNLEDVPSSSFAEADSLAQDQHPYSVEELFHHNIPKEEVERIRTLFPPPPEHRVMEQTNPVDMVPEFGEVDGRRSMQDSPWTSAYRSPAEREQWLNEWEGVLNRYTDEVWGDLLPIVKDAREEIEQARKDDHDTMAGRAVRRLGLILAHL</sequence>
<dbReference type="EMBL" id="KV407457">
    <property type="protein sequence ID" value="KZF23819.1"/>
    <property type="molecule type" value="Genomic_DNA"/>
</dbReference>
<proteinExistence type="predicted"/>
<feature type="compositionally biased region" description="Low complexity" evidence="1">
    <location>
        <begin position="33"/>
        <end position="50"/>
    </location>
</feature>
<reference evidence="2 3" key="1">
    <citation type="journal article" date="2016" name="Fungal Biol.">
        <title>The genome of Xylona heveae provides a window into fungal endophytism.</title>
        <authorList>
            <person name="Gazis R."/>
            <person name="Kuo A."/>
            <person name="Riley R."/>
            <person name="LaButti K."/>
            <person name="Lipzen A."/>
            <person name="Lin J."/>
            <person name="Amirebrahimi M."/>
            <person name="Hesse C.N."/>
            <person name="Spatafora J.W."/>
            <person name="Henrissat B."/>
            <person name="Hainaut M."/>
            <person name="Grigoriev I.V."/>
            <person name="Hibbett D.S."/>
        </authorList>
    </citation>
    <scope>NUCLEOTIDE SEQUENCE [LARGE SCALE GENOMIC DNA]</scope>
    <source>
        <strain evidence="2 3">TC161</strain>
    </source>
</reference>
<dbReference type="InParanoid" id="A0A165HQ11"/>
<evidence type="ECO:0000313" key="3">
    <source>
        <dbReference type="Proteomes" id="UP000076632"/>
    </source>
</evidence>
<dbReference type="GeneID" id="28897609"/>
<feature type="region of interest" description="Disordered" evidence="1">
    <location>
        <begin position="206"/>
        <end position="234"/>
    </location>
</feature>
<feature type="compositionally biased region" description="Basic residues" evidence="1">
    <location>
        <begin position="16"/>
        <end position="25"/>
    </location>
</feature>
<evidence type="ECO:0000256" key="1">
    <source>
        <dbReference type="SAM" id="MobiDB-lite"/>
    </source>
</evidence>
<evidence type="ECO:0000313" key="2">
    <source>
        <dbReference type="EMBL" id="KZF23819.1"/>
    </source>
</evidence>
<protein>
    <submittedName>
        <fullName evidence="2">Uncharacterized protein</fullName>
    </submittedName>
</protein>
<name>A0A165HQ11_XYLHT</name>